<keyword evidence="1" id="KW-1133">Transmembrane helix</keyword>
<comment type="caution">
    <text evidence="2">The sequence shown here is derived from an EMBL/GenBank/DDBJ whole genome shotgun (WGS) entry which is preliminary data.</text>
</comment>
<dbReference type="Proteomes" id="UP001497623">
    <property type="component" value="Unassembled WGS sequence"/>
</dbReference>
<evidence type="ECO:0000313" key="2">
    <source>
        <dbReference type="EMBL" id="CAL4067032.1"/>
    </source>
</evidence>
<organism evidence="2 3">
    <name type="scientific">Meganyctiphanes norvegica</name>
    <name type="common">Northern krill</name>
    <name type="synonym">Thysanopoda norvegica</name>
    <dbReference type="NCBI Taxonomy" id="48144"/>
    <lineage>
        <taxon>Eukaryota</taxon>
        <taxon>Metazoa</taxon>
        <taxon>Ecdysozoa</taxon>
        <taxon>Arthropoda</taxon>
        <taxon>Crustacea</taxon>
        <taxon>Multicrustacea</taxon>
        <taxon>Malacostraca</taxon>
        <taxon>Eumalacostraca</taxon>
        <taxon>Eucarida</taxon>
        <taxon>Euphausiacea</taxon>
        <taxon>Euphausiidae</taxon>
        <taxon>Meganyctiphanes</taxon>
    </lineage>
</organism>
<feature type="transmembrane region" description="Helical" evidence="1">
    <location>
        <begin position="35"/>
        <end position="52"/>
    </location>
</feature>
<proteinExistence type="predicted"/>
<name>A0AAV2Q284_MEGNR</name>
<protein>
    <submittedName>
        <fullName evidence="2">Uncharacterized protein</fullName>
    </submittedName>
</protein>
<evidence type="ECO:0000256" key="1">
    <source>
        <dbReference type="SAM" id="Phobius"/>
    </source>
</evidence>
<dbReference type="AlphaFoldDB" id="A0AAV2Q284"/>
<evidence type="ECO:0000313" key="3">
    <source>
        <dbReference type="Proteomes" id="UP001497623"/>
    </source>
</evidence>
<accession>A0AAV2Q284</accession>
<keyword evidence="1" id="KW-0812">Transmembrane</keyword>
<reference evidence="2 3" key="1">
    <citation type="submission" date="2024-05" db="EMBL/GenBank/DDBJ databases">
        <authorList>
            <person name="Wallberg A."/>
        </authorList>
    </citation>
    <scope>NUCLEOTIDE SEQUENCE [LARGE SCALE GENOMIC DNA]</scope>
</reference>
<keyword evidence="3" id="KW-1185">Reference proteome</keyword>
<dbReference type="EMBL" id="CAXKWB010002471">
    <property type="protein sequence ID" value="CAL4067032.1"/>
    <property type="molecule type" value="Genomic_DNA"/>
</dbReference>
<keyword evidence="1" id="KW-0472">Membrane</keyword>
<sequence length="115" mass="13815">MNLRKIFKTSYEYYRLHDKGVNSRFLSSKLNFRPPWSTMGGGGFFIYIYIFFKSSFFLQFEKSPQIFKIDDFSTFLGRFGSQRPLQETTSNKVYCSRYKRYKNMFVTILQNIMVP</sequence>
<gene>
    <name evidence="2" type="ORF">MNOR_LOCUS6118</name>
</gene>